<feature type="compositionally biased region" description="Basic and acidic residues" evidence="1">
    <location>
        <begin position="49"/>
        <end position="65"/>
    </location>
</feature>
<proteinExistence type="predicted"/>
<sequence length="277" mass="31241">MSSKAQSGWRSNERTQGTQSSERPRQPERNAQRGEVPQANDDLFAGLPSKDEMDKLNRQGAERRACAGQGPMPTPAPSYHPRYATTTHEPGCSGPEAKQKLADETATELRGEQETMKMHCDALGVKVSDGPNEFRKAYWKKSQKVHPDKNVDINDLGKTADTAAFVRINDAFEWLTENAERQATEAQRQEAEDRAWFFKEIERSPEDSIKAIEKGWKVASLKFHPDRHYKATDTVKAENEVKIKRLNEQKVKMIAEKEKGGRSGYEGVGTKGDHDWV</sequence>
<feature type="region of interest" description="Disordered" evidence="1">
    <location>
        <begin position="1"/>
        <end position="110"/>
    </location>
</feature>
<dbReference type="SUPFAM" id="SSF46565">
    <property type="entry name" value="Chaperone J-domain"/>
    <property type="match status" value="1"/>
</dbReference>
<gene>
    <name evidence="3" type="ORF">K491DRAFT_720188</name>
</gene>
<feature type="compositionally biased region" description="Basic and acidic residues" evidence="1">
    <location>
        <begin position="97"/>
        <end position="110"/>
    </location>
</feature>
<dbReference type="SMART" id="SM00271">
    <property type="entry name" value="DnaJ"/>
    <property type="match status" value="1"/>
</dbReference>
<dbReference type="InterPro" id="IPR001623">
    <property type="entry name" value="DnaJ_domain"/>
</dbReference>
<feature type="region of interest" description="Disordered" evidence="1">
    <location>
        <begin position="254"/>
        <end position="277"/>
    </location>
</feature>
<feature type="domain" description="J" evidence="2">
    <location>
        <begin position="196"/>
        <end position="269"/>
    </location>
</feature>
<name>A0A6A6STZ8_9PLEO</name>
<feature type="domain" description="J" evidence="2">
    <location>
        <begin position="118"/>
        <end position="188"/>
    </location>
</feature>
<dbReference type="AlphaFoldDB" id="A0A6A6STZ8"/>
<feature type="compositionally biased region" description="Polar residues" evidence="1">
    <location>
        <begin position="1"/>
        <end position="21"/>
    </location>
</feature>
<accession>A0A6A6STZ8</accession>
<keyword evidence="4" id="KW-1185">Reference proteome</keyword>
<dbReference type="PROSITE" id="PS50076">
    <property type="entry name" value="DNAJ_2"/>
    <property type="match status" value="2"/>
</dbReference>
<dbReference type="CDD" id="cd06257">
    <property type="entry name" value="DnaJ"/>
    <property type="match status" value="1"/>
</dbReference>
<evidence type="ECO:0000259" key="2">
    <source>
        <dbReference type="PROSITE" id="PS50076"/>
    </source>
</evidence>
<dbReference type="InterPro" id="IPR036869">
    <property type="entry name" value="J_dom_sf"/>
</dbReference>
<feature type="compositionally biased region" description="Basic and acidic residues" evidence="1">
    <location>
        <begin position="22"/>
        <end position="32"/>
    </location>
</feature>
<dbReference type="Gene3D" id="1.10.287.110">
    <property type="entry name" value="DnaJ domain"/>
    <property type="match status" value="1"/>
</dbReference>
<evidence type="ECO:0000313" key="3">
    <source>
        <dbReference type="EMBL" id="KAF2651042.1"/>
    </source>
</evidence>
<evidence type="ECO:0000313" key="4">
    <source>
        <dbReference type="Proteomes" id="UP000799324"/>
    </source>
</evidence>
<protein>
    <recommendedName>
        <fullName evidence="2">J domain-containing protein</fullName>
    </recommendedName>
</protein>
<dbReference type="Pfam" id="PF00226">
    <property type="entry name" value="DnaJ"/>
    <property type="match status" value="1"/>
</dbReference>
<dbReference type="EMBL" id="MU004436">
    <property type="protein sequence ID" value="KAF2651042.1"/>
    <property type="molecule type" value="Genomic_DNA"/>
</dbReference>
<organism evidence="3 4">
    <name type="scientific">Lophiostoma macrostomum CBS 122681</name>
    <dbReference type="NCBI Taxonomy" id="1314788"/>
    <lineage>
        <taxon>Eukaryota</taxon>
        <taxon>Fungi</taxon>
        <taxon>Dikarya</taxon>
        <taxon>Ascomycota</taxon>
        <taxon>Pezizomycotina</taxon>
        <taxon>Dothideomycetes</taxon>
        <taxon>Pleosporomycetidae</taxon>
        <taxon>Pleosporales</taxon>
        <taxon>Lophiostomataceae</taxon>
        <taxon>Lophiostoma</taxon>
    </lineage>
</organism>
<evidence type="ECO:0000256" key="1">
    <source>
        <dbReference type="SAM" id="MobiDB-lite"/>
    </source>
</evidence>
<dbReference type="Proteomes" id="UP000799324">
    <property type="component" value="Unassembled WGS sequence"/>
</dbReference>
<reference evidence="3" key="1">
    <citation type="journal article" date="2020" name="Stud. Mycol.">
        <title>101 Dothideomycetes genomes: a test case for predicting lifestyles and emergence of pathogens.</title>
        <authorList>
            <person name="Haridas S."/>
            <person name="Albert R."/>
            <person name="Binder M."/>
            <person name="Bloem J."/>
            <person name="Labutti K."/>
            <person name="Salamov A."/>
            <person name="Andreopoulos B."/>
            <person name="Baker S."/>
            <person name="Barry K."/>
            <person name="Bills G."/>
            <person name="Bluhm B."/>
            <person name="Cannon C."/>
            <person name="Castanera R."/>
            <person name="Culley D."/>
            <person name="Daum C."/>
            <person name="Ezra D."/>
            <person name="Gonzalez J."/>
            <person name="Henrissat B."/>
            <person name="Kuo A."/>
            <person name="Liang C."/>
            <person name="Lipzen A."/>
            <person name="Lutzoni F."/>
            <person name="Magnuson J."/>
            <person name="Mondo S."/>
            <person name="Nolan M."/>
            <person name="Ohm R."/>
            <person name="Pangilinan J."/>
            <person name="Park H.-J."/>
            <person name="Ramirez L."/>
            <person name="Alfaro M."/>
            <person name="Sun H."/>
            <person name="Tritt A."/>
            <person name="Yoshinaga Y."/>
            <person name="Zwiers L.-H."/>
            <person name="Turgeon B."/>
            <person name="Goodwin S."/>
            <person name="Spatafora J."/>
            <person name="Crous P."/>
            <person name="Grigoriev I."/>
        </authorList>
    </citation>
    <scope>NUCLEOTIDE SEQUENCE</scope>
    <source>
        <strain evidence="3">CBS 122681</strain>
    </source>
</reference>
<dbReference type="OrthoDB" id="66964at2759"/>